<name>A0ABD3NLI9_9STRA</name>
<accession>A0ABD3NLI9</accession>
<evidence type="ECO:0000313" key="3">
    <source>
        <dbReference type="Proteomes" id="UP001516023"/>
    </source>
</evidence>
<dbReference type="EMBL" id="JABMIG020000474">
    <property type="protein sequence ID" value="KAL3776755.1"/>
    <property type="molecule type" value="Genomic_DNA"/>
</dbReference>
<dbReference type="InterPro" id="IPR030700">
    <property type="entry name" value="N-end_Aminoacyl_Trfase"/>
</dbReference>
<keyword evidence="3" id="KW-1185">Reference proteome</keyword>
<dbReference type="Pfam" id="PF04377">
    <property type="entry name" value="ATE_C"/>
    <property type="match status" value="1"/>
</dbReference>
<sequence>MEESERDILQILALIAYQTITEQVIKEVQTRNSETDGHSEKMPHWAWWKDDGSVDDTNIPKWCLFKFVPANQTSKQGNAQTNTLVMASTVACAAASGRSRGFVDRAGLAAAVLDSLKLLMADLQSAHSKLELSELLFNDKSGQIQVIFTMPPNYLMQVSLSRSSSCCVSEMEEHKPTTIKTKVPLDDPFTEFLLRYQSDRCPSRPNDRFSHLKESSMSTVDSSQQQLFLVVRTVPVLESSIQPEVHQLFCRYQSSIHGDDNPYLCSEDNTMAEDPSEEYMHYLRHKSAGFLNVDATYGHFNAVQRAKIKKSYLSFYRFLCETPLRHEALDSSGTHTKDNEFILKDGYDVNISRGGTYHQQYRLCTSKDSFDGPLIAVGVVDMLPSCLSSVYAFYDPRLSSKLELGKYTALREIEWVRRAKWLKQRYYYLGYYIHSCQKMIYKAEYKPSELLCPVNFKWIDFEVAKNRLEKKSPIRHCCALYEGESTDDERKQQGLRIESIVLDIGESGGAGEINLLNVGMLTREGRKMIDPLIREFVHEVGPDLARKLIVKLS</sequence>
<dbReference type="InterPro" id="IPR007472">
    <property type="entry name" value="N-end_Aminoacyl_Trfase_C"/>
</dbReference>
<dbReference type="AlphaFoldDB" id="A0ABD3NLI9"/>
<organism evidence="2 3">
    <name type="scientific">Cyclotella cryptica</name>
    <dbReference type="NCBI Taxonomy" id="29204"/>
    <lineage>
        <taxon>Eukaryota</taxon>
        <taxon>Sar</taxon>
        <taxon>Stramenopiles</taxon>
        <taxon>Ochrophyta</taxon>
        <taxon>Bacillariophyta</taxon>
        <taxon>Coscinodiscophyceae</taxon>
        <taxon>Thalassiosirophycidae</taxon>
        <taxon>Stephanodiscales</taxon>
        <taxon>Stephanodiscaceae</taxon>
        <taxon>Cyclotella</taxon>
    </lineage>
</organism>
<comment type="caution">
    <text evidence="2">The sequence shown here is derived from an EMBL/GenBank/DDBJ whole genome shotgun (WGS) entry which is preliminary data.</text>
</comment>
<gene>
    <name evidence="2" type="ORF">HJC23_013933</name>
</gene>
<dbReference type="PANTHER" id="PTHR21367:SF1">
    <property type="entry name" value="ARGINYL-TRNA--PROTEIN TRANSFERASE 1"/>
    <property type="match status" value="1"/>
</dbReference>
<dbReference type="Proteomes" id="UP001516023">
    <property type="component" value="Unassembled WGS sequence"/>
</dbReference>
<protein>
    <recommendedName>
        <fullName evidence="1">N-end rule aminoacyl transferase C-terminal domain-containing protein</fullName>
    </recommendedName>
</protein>
<dbReference type="PANTHER" id="PTHR21367">
    <property type="entry name" value="ARGININE-TRNA-PROTEIN TRANSFERASE 1"/>
    <property type="match status" value="1"/>
</dbReference>
<reference evidence="2 3" key="1">
    <citation type="journal article" date="2020" name="G3 (Bethesda)">
        <title>Improved Reference Genome for Cyclotella cryptica CCMP332, a Model for Cell Wall Morphogenesis, Salinity Adaptation, and Lipid Production in Diatoms (Bacillariophyta).</title>
        <authorList>
            <person name="Roberts W.R."/>
            <person name="Downey K.M."/>
            <person name="Ruck E.C."/>
            <person name="Traller J.C."/>
            <person name="Alverson A.J."/>
        </authorList>
    </citation>
    <scope>NUCLEOTIDE SEQUENCE [LARGE SCALE GENOMIC DNA]</scope>
    <source>
        <strain evidence="2 3">CCMP332</strain>
    </source>
</reference>
<evidence type="ECO:0000259" key="1">
    <source>
        <dbReference type="Pfam" id="PF04377"/>
    </source>
</evidence>
<evidence type="ECO:0000313" key="2">
    <source>
        <dbReference type="EMBL" id="KAL3776755.1"/>
    </source>
</evidence>
<feature type="domain" description="N-end rule aminoacyl transferase C-terminal" evidence="1">
    <location>
        <begin position="246"/>
        <end position="452"/>
    </location>
</feature>
<proteinExistence type="predicted"/>